<evidence type="ECO:0000313" key="2">
    <source>
        <dbReference type="Proteomes" id="UP000028582"/>
    </source>
</evidence>
<comment type="caution">
    <text evidence="1">The sequence shown here is derived from an EMBL/GenBank/DDBJ whole genome shotgun (WGS) entry which is preliminary data.</text>
</comment>
<sequence>RSHAVRCCCRSPLLRPLLEGRLATFVSVSRLSSSWLGLSCLVLQAAAVAVERPQLPPSGARRQGANLFAPARRSAVPHCILLTAESHTSKSLRLDRSAHPQFPPFSAAARLLRRSRILAQPLCATHQLVRQVPYQPCYKTLGVAYEISQNTNYSHADFWSQVSTSTNDSCCDSHVLL</sequence>
<proteinExistence type="predicted"/>
<gene>
    <name evidence="1" type="ORF">F444_09624</name>
</gene>
<organism evidence="1 2">
    <name type="scientific">Phytophthora nicotianae P1976</name>
    <dbReference type="NCBI Taxonomy" id="1317066"/>
    <lineage>
        <taxon>Eukaryota</taxon>
        <taxon>Sar</taxon>
        <taxon>Stramenopiles</taxon>
        <taxon>Oomycota</taxon>
        <taxon>Peronosporomycetes</taxon>
        <taxon>Peronosporales</taxon>
        <taxon>Peronosporaceae</taxon>
        <taxon>Phytophthora</taxon>
    </lineage>
</organism>
<dbReference type="EMBL" id="ANJA01001766">
    <property type="protein sequence ID" value="ETO74691.1"/>
    <property type="molecule type" value="Genomic_DNA"/>
</dbReference>
<evidence type="ECO:0000313" key="1">
    <source>
        <dbReference type="EMBL" id="ETO74691.1"/>
    </source>
</evidence>
<name>A0A081A730_PHYNI</name>
<reference evidence="1 2" key="1">
    <citation type="submission" date="2013-11" db="EMBL/GenBank/DDBJ databases">
        <title>The Genome Sequence of Phytophthora parasitica P1976.</title>
        <authorList>
            <consortium name="The Broad Institute Genomics Platform"/>
            <person name="Russ C."/>
            <person name="Tyler B."/>
            <person name="Panabieres F."/>
            <person name="Shan W."/>
            <person name="Tripathy S."/>
            <person name="Grunwald N."/>
            <person name="Machado M."/>
            <person name="Johnson C.S."/>
            <person name="Walker B."/>
            <person name="Young S."/>
            <person name="Zeng Q."/>
            <person name="Gargeya S."/>
            <person name="Fitzgerald M."/>
            <person name="Haas B."/>
            <person name="Abouelleil A."/>
            <person name="Allen A.W."/>
            <person name="Alvarado L."/>
            <person name="Arachchi H.M."/>
            <person name="Berlin A.M."/>
            <person name="Chapman S.B."/>
            <person name="Gainer-Dewar J."/>
            <person name="Goldberg J."/>
            <person name="Griggs A."/>
            <person name="Gujja S."/>
            <person name="Hansen M."/>
            <person name="Howarth C."/>
            <person name="Imamovic A."/>
            <person name="Ireland A."/>
            <person name="Larimer J."/>
            <person name="McCowan C."/>
            <person name="Murphy C."/>
            <person name="Pearson M."/>
            <person name="Poon T.W."/>
            <person name="Priest M."/>
            <person name="Roberts A."/>
            <person name="Saif S."/>
            <person name="Shea T."/>
            <person name="Sisk P."/>
            <person name="Sykes S."/>
            <person name="Wortman J."/>
            <person name="Nusbaum C."/>
            <person name="Birren B."/>
        </authorList>
    </citation>
    <scope>NUCLEOTIDE SEQUENCE [LARGE SCALE GENOMIC DNA]</scope>
    <source>
        <strain evidence="1 2">P1976</strain>
    </source>
</reference>
<accession>A0A081A730</accession>
<protein>
    <submittedName>
        <fullName evidence="1">Uncharacterized protein</fullName>
    </submittedName>
</protein>
<dbReference type="AlphaFoldDB" id="A0A081A730"/>
<feature type="non-terminal residue" evidence="1">
    <location>
        <position position="1"/>
    </location>
</feature>
<dbReference type="Proteomes" id="UP000028582">
    <property type="component" value="Unassembled WGS sequence"/>
</dbReference>